<protein>
    <recommendedName>
        <fullName evidence="1">Putative nitroreductase TM1586 domain-containing protein</fullName>
    </recommendedName>
</protein>
<dbReference type="PATRIC" id="fig|1629550.3.peg.1525"/>
<dbReference type="EMBL" id="LBBT01000215">
    <property type="protein sequence ID" value="KKY01121.1"/>
    <property type="molecule type" value="Genomic_DNA"/>
</dbReference>
<dbReference type="Pfam" id="PF14512">
    <property type="entry name" value="TM1586_NiRdase"/>
    <property type="match status" value="1"/>
</dbReference>
<dbReference type="GO" id="GO:0016491">
    <property type="term" value="F:oxidoreductase activity"/>
    <property type="evidence" value="ECO:0007669"/>
    <property type="project" value="InterPro"/>
</dbReference>
<dbReference type="SUPFAM" id="SSF55469">
    <property type="entry name" value="FMN-dependent nitroreductase-like"/>
    <property type="match status" value="1"/>
</dbReference>
<reference evidence="2 3" key="1">
    <citation type="submission" date="2015-04" db="EMBL/GenBank/DDBJ databases">
        <title>Microcin producing Clostridium sp. JC272T.</title>
        <authorList>
            <person name="Jyothsna T."/>
            <person name="Sasikala C."/>
            <person name="Ramana C."/>
        </authorList>
    </citation>
    <scope>NUCLEOTIDE SEQUENCE [LARGE SCALE GENOMIC DNA]</scope>
    <source>
        <strain evidence="2 3">JC272</strain>
    </source>
</reference>
<dbReference type="Gene3D" id="3.40.109.30">
    <property type="entry name" value="putative nitroreductase (tm1586), domain 2"/>
    <property type="match status" value="1"/>
</dbReference>
<dbReference type="RefSeq" id="WP_046823206.1">
    <property type="nucleotide sequence ID" value="NZ_LBBT01000215.1"/>
</dbReference>
<gene>
    <name evidence="2" type="ORF">VN21_10375</name>
</gene>
<dbReference type="Proteomes" id="UP000034407">
    <property type="component" value="Unassembled WGS sequence"/>
</dbReference>
<keyword evidence="3" id="KW-1185">Reference proteome</keyword>
<name>A0A0M3DG66_9FIRM</name>
<evidence type="ECO:0000313" key="3">
    <source>
        <dbReference type="Proteomes" id="UP000034407"/>
    </source>
</evidence>
<evidence type="ECO:0000313" key="2">
    <source>
        <dbReference type="EMBL" id="KKY01121.1"/>
    </source>
</evidence>
<dbReference type="InterPro" id="IPR029478">
    <property type="entry name" value="TM1586_NiRdase"/>
</dbReference>
<dbReference type="InterPro" id="IPR000415">
    <property type="entry name" value="Nitroreductase-like"/>
</dbReference>
<organism evidence="2 3">
    <name type="scientific">Paraclostridium benzoelyticum</name>
    <dbReference type="NCBI Taxonomy" id="1629550"/>
    <lineage>
        <taxon>Bacteria</taxon>
        <taxon>Bacillati</taxon>
        <taxon>Bacillota</taxon>
        <taxon>Clostridia</taxon>
        <taxon>Peptostreptococcales</taxon>
        <taxon>Peptostreptococcaceae</taxon>
        <taxon>Paraclostridium</taxon>
    </lineage>
</organism>
<comment type="caution">
    <text evidence="2">The sequence shown here is derived from an EMBL/GenBank/DDBJ whole genome shotgun (WGS) entry which is preliminary data.</text>
</comment>
<proteinExistence type="predicted"/>
<dbReference type="CDD" id="cd02062">
    <property type="entry name" value="Nitro_FMN_reductase"/>
    <property type="match status" value="1"/>
</dbReference>
<dbReference type="OrthoDB" id="9814075at2"/>
<accession>A0A0M3DG66</accession>
<dbReference type="AlphaFoldDB" id="A0A0M3DG66"/>
<feature type="domain" description="Putative nitroreductase TM1586" evidence="1">
    <location>
        <begin position="8"/>
        <end position="233"/>
    </location>
</feature>
<dbReference type="Gene3D" id="3.40.109.10">
    <property type="entry name" value="NADH Oxidase"/>
    <property type="match status" value="1"/>
</dbReference>
<sequence>MEFNKNWIDAVNYRTSRRAYINKQLEIKDINKLKELIYKINEGTGLNFQFIEDCSKLFKGFSASYGLIKGLNSCIALVGNKNIDDYKTKVGYYGEMLVLESTCMNLGTCWIGGTYDKNECKKYIDINQDEELICVIALGEVLEDKSIREKLISKMNKSKKSFDQVLLEKDTELLPSWIKEGIEFVIKAPSALNKQPVGYSFLDNEVKAYKVSDKYGYEDIDLGISMLHFELGAKKQSHNGNWNYINGEKIYM</sequence>
<evidence type="ECO:0000259" key="1">
    <source>
        <dbReference type="Pfam" id="PF14512"/>
    </source>
</evidence>